<protein>
    <submittedName>
        <fullName evidence="1">Uncharacterized protein</fullName>
    </submittedName>
</protein>
<dbReference type="AlphaFoldDB" id="A0AAD2H0S4"/>
<reference evidence="1" key="1">
    <citation type="submission" date="2023-11" db="EMBL/GenBank/DDBJ databases">
        <authorList>
            <person name="De Vega J J."/>
            <person name="De Vega J J."/>
        </authorList>
    </citation>
    <scope>NUCLEOTIDE SEQUENCE</scope>
</reference>
<proteinExistence type="predicted"/>
<organism evidence="1 2">
    <name type="scientific">Mycena citricolor</name>
    <dbReference type="NCBI Taxonomy" id="2018698"/>
    <lineage>
        <taxon>Eukaryota</taxon>
        <taxon>Fungi</taxon>
        <taxon>Dikarya</taxon>
        <taxon>Basidiomycota</taxon>
        <taxon>Agaricomycotina</taxon>
        <taxon>Agaricomycetes</taxon>
        <taxon>Agaricomycetidae</taxon>
        <taxon>Agaricales</taxon>
        <taxon>Marasmiineae</taxon>
        <taxon>Mycenaceae</taxon>
        <taxon>Mycena</taxon>
    </lineage>
</organism>
<evidence type="ECO:0000313" key="1">
    <source>
        <dbReference type="EMBL" id="CAK5266595.1"/>
    </source>
</evidence>
<accession>A0AAD2H0S4</accession>
<dbReference type="EMBL" id="CAVNYO010000110">
    <property type="protein sequence ID" value="CAK5266595.1"/>
    <property type="molecule type" value="Genomic_DNA"/>
</dbReference>
<keyword evidence="2" id="KW-1185">Reference proteome</keyword>
<evidence type="ECO:0000313" key="2">
    <source>
        <dbReference type="Proteomes" id="UP001295794"/>
    </source>
</evidence>
<sequence length="90" mass="10035">MYSCYRTNVAHHRVKIASILSYGQDLVTASLVRNLDVWTAGTGLKISLRSYLSLHRSVLPSALTGSSGRNLIPMDSIAAEKIRIRFLLWC</sequence>
<name>A0AAD2H0S4_9AGAR</name>
<comment type="caution">
    <text evidence="1">The sequence shown here is derived from an EMBL/GenBank/DDBJ whole genome shotgun (WGS) entry which is preliminary data.</text>
</comment>
<gene>
    <name evidence="1" type="ORF">MYCIT1_LOCUS8454</name>
</gene>
<dbReference type="Proteomes" id="UP001295794">
    <property type="component" value="Unassembled WGS sequence"/>
</dbReference>